<organism evidence="2 3">
    <name type="scientific">Paratrimastix pyriformis</name>
    <dbReference type="NCBI Taxonomy" id="342808"/>
    <lineage>
        <taxon>Eukaryota</taxon>
        <taxon>Metamonada</taxon>
        <taxon>Preaxostyla</taxon>
        <taxon>Paratrimastigidae</taxon>
        <taxon>Paratrimastix</taxon>
    </lineage>
</organism>
<proteinExistence type="predicted"/>
<evidence type="ECO:0000313" key="2">
    <source>
        <dbReference type="EMBL" id="KAJ4454938.1"/>
    </source>
</evidence>
<dbReference type="Gene3D" id="2.170.270.10">
    <property type="entry name" value="SET domain"/>
    <property type="match status" value="1"/>
</dbReference>
<sequence>MISEISMGFLLIANARGTEPHEDASLGRMEFFFPRSAPSFLVMGFDEDHCAVLARYRPRSILTNRNTRPYSVRVSAAQSTFSIKSTLECERTAGEKVNNRVNLTQPKTCVDEVKAEVFAEFVKRTLRVVEFVRLEIFPRVTLQDLWACIFEWDWHEEPRTYCLVHGLGSLYNHSFAPNADYCRDYANLTINFTALRDIRAGEEV</sequence>
<feature type="domain" description="SET" evidence="1">
    <location>
        <begin position="160"/>
        <end position="204"/>
    </location>
</feature>
<evidence type="ECO:0000259" key="1">
    <source>
        <dbReference type="Pfam" id="PF00856"/>
    </source>
</evidence>
<reference evidence="2" key="1">
    <citation type="journal article" date="2022" name="bioRxiv">
        <title>Genomics of Preaxostyla Flagellates Illuminates Evolutionary Transitions and the Path Towards Mitochondrial Loss.</title>
        <authorList>
            <person name="Novak L.V.F."/>
            <person name="Treitli S.C."/>
            <person name="Pyrih J."/>
            <person name="Halakuc P."/>
            <person name="Pipaliya S.V."/>
            <person name="Vacek V."/>
            <person name="Brzon O."/>
            <person name="Soukal P."/>
            <person name="Eme L."/>
            <person name="Dacks J.B."/>
            <person name="Karnkowska A."/>
            <person name="Elias M."/>
            <person name="Hampl V."/>
        </authorList>
    </citation>
    <scope>NUCLEOTIDE SEQUENCE</scope>
    <source>
        <strain evidence="2">RCP-MX</strain>
    </source>
</reference>
<comment type="caution">
    <text evidence="2">The sequence shown here is derived from an EMBL/GenBank/DDBJ whole genome shotgun (WGS) entry which is preliminary data.</text>
</comment>
<dbReference type="InterPro" id="IPR046341">
    <property type="entry name" value="SET_dom_sf"/>
</dbReference>
<dbReference type="EMBL" id="JAPMOS010000127">
    <property type="protein sequence ID" value="KAJ4454938.1"/>
    <property type="molecule type" value="Genomic_DNA"/>
</dbReference>
<accession>A0ABQ8UA90</accession>
<dbReference type="InterPro" id="IPR001214">
    <property type="entry name" value="SET_dom"/>
</dbReference>
<protein>
    <recommendedName>
        <fullName evidence="1">SET domain-containing protein</fullName>
    </recommendedName>
</protein>
<dbReference type="SUPFAM" id="SSF82199">
    <property type="entry name" value="SET domain"/>
    <property type="match status" value="1"/>
</dbReference>
<name>A0ABQ8UA90_9EUKA</name>
<gene>
    <name evidence="2" type="ORF">PAPYR_10232</name>
</gene>
<dbReference type="Proteomes" id="UP001141327">
    <property type="component" value="Unassembled WGS sequence"/>
</dbReference>
<keyword evidence="3" id="KW-1185">Reference proteome</keyword>
<evidence type="ECO:0000313" key="3">
    <source>
        <dbReference type="Proteomes" id="UP001141327"/>
    </source>
</evidence>
<dbReference type="Pfam" id="PF00856">
    <property type="entry name" value="SET"/>
    <property type="match status" value="1"/>
</dbReference>